<dbReference type="RefSeq" id="WP_194117564.1">
    <property type="nucleotide sequence ID" value="NZ_JADFUA010000023.1"/>
</dbReference>
<keyword evidence="2" id="KW-1185">Reference proteome</keyword>
<dbReference type="EMBL" id="JADFUA010000023">
    <property type="protein sequence ID" value="MBE9611048.1"/>
    <property type="molecule type" value="Genomic_DNA"/>
</dbReference>
<proteinExistence type="predicted"/>
<dbReference type="Proteomes" id="UP000604481">
    <property type="component" value="Unassembled WGS sequence"/>
</dbReference>
<dbReference type="AlphaFoldDB" id="A0A8J7G412"/>
<sequence length="94" mass="10757">MPKRVPKSAIKEAAKNSGMTEEFMEDFLNKVPDLKPVPEKSFMFNADDPHDPMAFFEAAMMLTSTAENPWTEEEITEVRAEYLDLLARGFPEEE</sequence>
<name>A0A8J7G412_9NEIS</name>
<accession>A0A8J7G412</accession>
<gene>
    <name evidence="1" type="ORF">INR99_17185</name>
</gene>
<protein>
    <submittedName>
        <fullName evidence="1">Uncharacterized protein</fullName>
    </submittedName>
</protein>
<organism evidence="1 2">
    <name type="scientific">Chitinilyticum piscinae</name>
    <dbReference type="NCBI Taxonomy" id="2866724"/>
    <lineage>
        <taxon>Bacteria</taxon>
        <taxon>Pseudomonadati</taxon>
        <taxon>Pseudomonadota</taxon>
        <taxon>Betaproteobacteria</taxon>
        <taxon>Neisseriales</taxon>
        <taxon>Chitinibacteraceae</taxon>
        <taxon>Chitinilyticum</taxon>
    </lineage>
</organism>
<reference evidence="1 2" key="1">
    <citation type="submission" date="2020-10" db="EMBL/GenBank/DDBJ databases">
        <title>The genome sequence of Chitinilyticum litopenaei 4Y14.</title>
        <authorList>
            <person name="Liu Y."/>
        </authorList>
    </citation>
    <scope>NUCLEOTIDE SEQUENCE [LARGE SCALE GENOMIC DNA]</scope>
    <source>
        <strain evidence="1 2">4Y14</strain>
    </source>
</reference>
<comment type="caution">
    <text evidence="1">The sequence shown here is derived from an EMBL/GenBank/DDBJ whole genome shotgun (WGS) entry which is preliminary data.</text>
</comment>
<evidence type="ECO:0000313" key="2">
    <source>
        <dbReference type="Proteomes" id="UP000604481"/>
    </source>
</evidence>
<evidence type="ECO:0000313" key="1">
    <source>
        <dbReference type="EMBL" id="MBE9611048.1"/>
    </source>
</evidence>